<dbReference type="EMBL" id="UFVS01000001">
    <property type="protein sequence ID" value="SUX45983.1"/>
    <property type="molecule type" value="Genomic_DNA"/>
</dbReference>
<gene>
    <name evidence="3" type="ORF">NCTC13560_03401</name>
    <name evidence="2" type="ORF">SAMN05421682_104216</name>
</gene>
<protein>
    <submittedName>
        <fullName evidence="3">Uncharacterized protein</fullName>
    </submittedName>
</protein>
<evidence type="ECO:0000313" key="3">
    <source>
        <dbReference type="EMBL" id="SUX45983.1"/>
    </source>
</evidence>
<reference evidence="2 4" key="1">
    <citation type="submission" date="2017-01" db="EMBL/GenBank/DDBJ databases">
        <authorList>
            <person name="Varghese N."/>
            <person name="Submissions S."/>
        </authorList>
    </citation>
    <scope>NUCLEOTIDE SEQUENCE [LARGE SCALE GENOMIC DNA]</scope>
    <source>
        <strain evidence="2 4">ATCC 27950</strain>
    </source>
</reference>
<feature type="compositionally biased region" description="Basic residues" evidence="1">
    <location>
        <begin position="29"/>
        <end position="49"/>
    </location>
</feature>
<dbReference type="Proteomes" id="UP000185725">
    <property type="component" value="Unassembled WGS sequence"/>
</dbReference>
<name>A0A381FHN8_9FLAO</name>
<feature type="compositionally biased region" description="Acidic residues" evidence="1">
    <location>
        <begin position="1"/>
        <end position="10"/>
    </location>
</feature>
<evidence type="ECO:0000256" key="1">
    <source>
        <dbReference type="SAM" id="MobiDB-lite"/>
    </source>
</evidence>
<sequence>MKEFNQEESEELQRMMTAKASLTENPFHSGKKQRKCNNAKRPKSRKKKR</sequence>
<reference evidence="3 5" key="2">
    <citation type="submission" date="2018-06" db="EMBL/GenBank/DDBJ databases">
        <authorList>
            <consortium name="Pathogen Informatics"/>
            <person name="Doyle S."/>
        </authorList>
    </citation>
    <scope>NUCLEOTIDE SEQUENCE [LARGE SCALE GENOMIC DNA]</scope>
    <source>
        <strain evidence="3 5">NCTC13560</strain>
    </source>
</reference>
<dbReference type="GeneID" id="303675949"/>
<dbReference type="RefSeq" id="WP_159436366.1">
    <property type="nucleotide sequence ID" value="NZ_CP033929.1"/>
</dbReference>
<dbReference type="Proteomes" id="UP000255231">
    <property type="component" value="Unassembled WGS sequence"/>
</dbReference>
<evidence type="ECO:0000313" key="2">
    <source>
        <dbReference type="EMBL" id="SIQ36144.1"/>
    </source>
</evidence>
<feature type="region of interest" description="Disordered" evidence="1">
    <location>
        <begin position="1"/>
        <end position="49"/>
    </location>
</feature>
<keyword evidence="4" id="KW-1185">Reference proteome</keyword>
<proteinExistence type="predicted"/>
<dbReference type="EMBL" id="FTMF01000004">
    <property type="protein sequence ID" value="SIQ36144.1"/>
    <property type="molecule type" value="Genomic_DNA"/>
</dbReference>
<accession>A0A381FHN8</accession>
<organism evidence="3 5">
    <name type="scientific">Chryseobacterium indoltheticum</name>
    <dbReference type="NCBI Taxonomy" id="254"/>
    <lineage>
        <taxon>Bacteria</taxon>
        <taxon>Pseudomonadati</taxon>
        <taxon>Bacteroidota</taxon>
        <taxon>Flavobacteriia</taxon>
        <taxon>Flavobacteriales</taxon>
        <taxon>Weeksellaceae</taxon>
        <taxon>Chryseobacterium group</taxon>
        <taxon>Chryseobacterium</taxon>
    </lineage>
</organism>
<evidence type="ECO:0000313" key="4">
    <source>
        <dbReference type="Proteomes" id="UP000185725"/>
    </source>
</evidence>
<evidence type="ECO:0000313" key="5">
    <source>
        <dbReference type="Proteomes" id="UP000255231"/>
    </source>
</evidence>
<dbReference type="AlphaFoldDB" id="A0A381FHN8"/>